<evidence type="ECO:0000313" key="5">
    <source>
        <dbReference type="Proteomes" id="UP000693672"/>
    </source>
</evidence>
<feature type="domain" description="HTH tetR-type" evidence="3">
    <location>
        <begin position="2"/>
        <end position="62"/>
    </location>
</feature>
<evidence type="ECO:0000259" key="3">
    <source>
        <dbReference type="PROSITE" id="PS50977"/>
    </source>
</evidence>
<dbReference type="Pfam" id="PF00440">
    <property type="entry name" value="TetR_N"/>
    <property type="match status" value="1"/>
</dbReference>
<evidence type="ECO:0000313" key="4">
    <source>
        <dbReference type="EMBL" id="CAG7648232.1"/>
    </source>
</evidence>
<organism evidence="4 5">
    <name type="scientific">Paenibacillus solanacearum</name>
    <dbReference type="NCBI Taxonomy" id="2048548"/>
    <lineage>
        <taxon>Bacteria</taxon>
        <taxon>Bacillati</taxon>
        <taxon>Bacillota</taxon>
        <taxon>Bacilli</taxon>
        <taxon>Bacillales</taxon>
        <taxon>Paenibacillaceae</taxon>
        <taxon>Paenibacillus</taxon>
    </lineage>
</organism>
<dbReference type="InterPro" id="IPR001647">
    <property type="entry name" value="HTH_TetR"/>
</dbReference>
<gene>
    <name evidence="4" type="primary">betI_3</name>
    <name evidence="4" type="ORF">PAESOLCIP111_05558</name>
</gene>
<dbReference type="RefSeq" id="WP_218095272.1">
    <property type="nucleotide sequence ID" value="NZ_CAJVAS010000041.1"/>
</dbReference>
<dbReference type="Proteomes" id="UP000693672">
    <property type="component" value="Unassembled WGS sequence"/>
</dbReference>
<feature type="DNA-binding region" description="H-T-H motif" evidence="2">
    <location>
        <begin position="25"/>
        <end position="44"/>
    </location>
</feature>
<reference evidence="4" key="1">
    <citation type="submission" date="2021-06" db="EMBL/GenBank/DDBJ databases">
        <authorList>
            <person name="Criscuolo A."/>
        </authorList>
    </citation>
    <scope>NUCLEOTIDE SEQUENCE</scope>
    <source>
        <strain evidence="4">CIP111600</strain>
    </source>
</reference>
<dbReference type="GO" id="GO:0003677">
    <property type="term" value="F:DNA binding"/>
    <property type="evidence" value="ECO:0007669"/>
    <property type="project" value="UniProtKB-UniRule"/>
</dbReference>
<dbReference type="PANTHER" id="PTHR43479:SF22">
    <property type="entry name" value="TRANSCRIPTIONAL REGULATOR, TETR FAMILY"/>
    <property type="match status" value="1"/>
</dbReference>
<dbReference type="InterPro" id="IPR050624">
    <property type="entry name" value="HTH-type_Tx_Regulator"/>
</dbReference>
<sequence>MNDKKMQLIHAGMRLFGEKDYHTASVQDIVSLAGVSKGAFYQHFQSKEEMLVSIYRHYFERFHAELHEAQFKLSRSPRELLIIAIQLQCKLVFEDKAFLCMIMKGIAFSHTQALSDLFLQESARSLKWYQDRITELYGPALAPNALDCAGMLNGLLKEYFFFAIFHNHPMDSATLSIYLIERLDDLVQGILHRKTEPILNPSYLHPAYANPSDGHSLQTSIERLREWITTRVDDPQCSRALLQTLEALASEIGKEQANGIIIQGMYNYFITLAKENKPLIEQFEQLFRSKVQPT</sequence>
<protein>
    <submittedName>
        <fullName evidence="4">HTH-type transcriptional regulator BetI</fullName>
    </submittedName>
</protein>
<evidence type="ECO:0000256" key="2">
    <source>
        <dbReference type="PROSITE-ProRule" id="PRU00335"/>
    </source>
</evidence>
<dbReference type="AlphaFoldDB" id="A0A916K980"/>
<dbReference type="EMBL" id="CAJVAS010000041">
    <property type="protein sequence ID" value="CAG7648232.1"/>
    <property type="molecule type" value="Genomic_DNA"/>
</dbReference>
<accession>A0A916K980</accession>
<keyword evidence="1 2" id="KW-0238">DNA-binding</keyword>
<dbReference type="PANTHER" id="PTHR43479">
    <property type="entry name" value="ACREF/ENVCD OPERON REPRESSOR-RELATED"/>
    <property type="match status" value="1"/>
</dbReference>
<keyword evidence="5" id="KW-1185">Reference proteome</keyword>
<dbReference type="PROSITE" id="PS50977">
    <property type="entry name" value="HTH_TETR_2"/>
    <property type="match status" value="1"/>
</dbReference>
<proteinExistence type="predicted"/>
<name>A0A916K980_9BACL</name>
<comment type="caution">
    <text evidence="4">The sequence shown here is derived from an EMBL/GenBank/DDBJ whole genome shotgun (WGS) entry which is preliminary data.</text>
</comment>
<evidence type="ECO:0000256" key="1">
    <source>
        <dbReference type="ARBA" id="ARBA00023125"/>
    </source>
</evidence>